<dbReference type="EMBL" id="ML119681">
    <property type="protein sequence ID" value="RPA81222.1"/>
    <property type="molecule type" value="Genomic_DNA"/>
</dbReference>
<proteinExistence type="predicted"/>
<protein>
    <submittedName>
        <fullName evidence="1">Uncharacterized protein</fullName>
    </submittedName>
</protein>
<organism evidence="1 2">
    <name type="scientific">Ascobolus immersus RN42</name>
    <dbReference type="NCBI Taxonomy" id="1160509"/>
    <lineage>
        <taxon>Eukaryota</taxon>
        <taxon>Fungi</taxon>
        <taxon>Dikarya</taxon>
        <taxon>Ascomycota</taxon>
        <taxon>Pezizomycotina</taxon>
        <taxon>Pezizomycetes</taxon>
        <taxon>Pezizales</taxon>
        <taxon>Ascobolaceae</taxon>
        <taxon>Ascobolus</taxon>
    </lineage>
</organism>
<dbReference type="AlphaFoldDB" id="A0A3N4I553"/>
<keyword evidence="2" id="KW-1185">Reference proteome</keyword>
<reference evidence="1 2" key="1">
    <citation type="journal article" date="2018" name="Nat. Ecol. Evol.">
        <title>Pezizomycetes genomes reveal the molecular basis of ectomycorrhizal truffle lifestyle.</title>
        <authorList>
            <person name="Murat C."/>
            <person name="Payen T."/>
            <person name="Noel B."/>
            <person name="Kuo A."/>
            <person name="Morin E."/>
            <person name="Chen J."/>
            <person name="Kohler A."/>
            <person name="Krizsan K."/>
            <person name="Balestrini R."/>
            <person name="Da Silva C."/>
            <person name="Montanini B."/>
            <person name="Hainaut M."/>
            <person name="Levati E."/>
            <person name="Barry K.W."/>
            <person name="Belfiori B."/>
            <person name="Cichocki N."/>
            <person name="Clum A."/>
            <person name="Dockter R.B."/>
            <person name="Fauchery L."/>
            <person name="Guy J."/>
            <person name="Iotti M."/>
            <person name="Le Tacon F."/>
            <person name="Lindquist E.A."/>
            <person name="Lipzen A."/>
            <person name="Malagnac F."/>
            <person name="Mello A."/>
            <person name="Molinier V."/>
            <person name="Miyauchi S."/>
            <person name="Poulain J."/>
            <person name="Riccioni C."/>
            <person name="Rubini A."/>
            <person name="Sitrit Y."/>
            <person name="Splivallo R."/>
            <person name="Traeger S."/>
            <person name="Wang M."/>
            <person name="Zifcakova L."/>
            <person name="Wipf D."/>
            <person name="Zambonelli A."/>
            <person name="Paolocci F."/>
            <person name="Nowrousian M."/>
            <person name="Ottonello S."/>
            <person name="Baldrian P."/>
            <person name="Spatafora J.W."/>
            <person name="Henrissat B."/>
            <person name="Nagy L.G."/>
            <person name="Aury J.M."/>
            <person name="Wincker P."/>
            <person name="Grigoriev I.V."/>
            <person name="Bonfante P."/>
            <person name="Martin F.M."/>
        </authorList>
    </citation>
    <scope>NUCLEOTIDE SEQUENCE [LARGE SCALE GENOMIC DNA]</scope>
    <source>
        <strain evidence="1 2">RN42</strain>
    </source>
</reference>
<gene>
    <name evidence="1" type="ORF">BJ508DRAFT_326608</name>
</gene>
<evidence type="ECO:0000313" key="2">
    <source>
        <dbReference type="Proteomes" id="UP000275078"/>
    </source>
</evidence>
<name>A0A3N4I553_ASCIM</name>
<accession>A0A3N4I553</accession>
<evidence type="ECO:0000313" key="1">
    <source>
        <dbReference type="EMBL" id="RPA81222.1"/>
    </source>
</evidence>
<dbReference type="Proteomes" id="UP000275078">
    <property type="component" value="Unassembled WGS sequence"/>
</dbReference>
<sequence>MSKAELANTKLDTSSQQNGLKCSITNNRNAWKIRFLSGIKEHSLFQTLILPSPISPPVITTPAITMGSNPGTCNSILFTNISTTTDRKGAKCPRCNNNLLSPLLTCNAEHPEDLPPEQMSTSLSSSFFGSFPSPSARQDTMSASLSSSFFSAFSRAAKEEREYLFSECEHCNLEVCLDCGDELKVNGRRGHRKGRVLSDGGASWWPSWKWLGFGG</sequence>